<dbReference type="GO" id="GO:0008270">
    <property type="term" value="F:zinc ion binding"/>
    <property type="evidence" value="ECO:0007669"/>
    <property type="project" value="UniProtKB-KW"/>
</dbReference>
<feature type="compositionally biased region" description="Pro residues" evidence="7">
    <location>
        <begin position="151"/>
        <end position="161"/>
    </location>
</feature>
<reference evidence="9 10" key="1">
    <citation type="submission" date="2024-01" db="EMBL/GenBank/DDBJ databases">
        <title>The genomes of 5 underutilized Papilionoideae crops provide insights into root nodulation and disease resistanc.</title>
        <authorList>
            <person name="Jiang F."/>
        </authorList>
    </citation>
    <scope>NUCLEOTIDE SEQUENCE [LARGE SCALE GENOMIC DNA]</scope>
    <source>
        <strain evidence="9">DUOXIRENSHENG_FW03</strain>
        <tissue evidence="9">Leaves</tissue>
    </source>
</reference>
<dbReference type="SUPFAM" id="SSF54171">
    <property type="entry name" value="DNA-binding domain"/>
    <property type="match status" value="1"/>
</dbReference>
<dbReference type="AlphaFoldDB" id="A0AAN9T0P7"/>
<dbReference type="PANTHER" id="PTHR37701:SF19">
    <property type="entry name" value="METHYL-CPG-BINDING DOMAIN PROTEIN"/>
    <property type="match status" value="1"/>
</dbReference>
<evidence type="ECO:0000313" key="10">
    <source>
        <dbReference type="Proteomes" id="UP001386955"/>
    </source>
</evidence>
<evidence type="ECO:0000259" key="8">
    <source>
        <dbReference type="PROSITE" id="PS50157"/>
    </source>
</evidence>
<dbReference type="SMART" id="SM00355">
    <property type="entry name" value="ZnF_C2H2"/>
    <property type="match status" value="2"/>
</dbReference>
<keyword evidence="4" id="KW-0804">Transcription</keyword>
<dbReference type="PANTHER" id="PTHR37701">
    <property type="entry name" value="METHYL-CPG-BINDING DOMAIN-CONTAINING PROTEIN 8"/>
    <property type="match status" value="1"/>
</dbReference>
<dbReference type="PROSITE" id="PS50157">
    <property type="entry name" value="ZINC_FINGER_C2H2_2"/>
    <property type="match status" value="2"/>
</dbReference>
<feature type="domain" description="C2H2-type" evidence="8">
    <location>
        <begin position="403"/>
        <end position="430"/>
    </location>
</feature>
<evidence type="ECO:0000313" key="9">
    <source>
        <dbReference type="EMBL" id="KAK7412152.1"/>
    </source>
</evidence>
<keyword evidence="2" id="KW-0805">Transcription regulation</keyword>
<organism evidence="9 10">
    <name type="scientific">Psophocarpus tetragonolobus</name>
    <name type="common">Winged bean</name>
    <name type="synonym">Dolichos tetragonolobus</name>
    <dbReference type="NCBI Taxonomy" id="3891"/>
    <lineage>
        <taxon>Eukaryota</taxon>
        <taxon>Viridiplantae</taxon>
        <taxon>Streptophyta</taxon>
        <taxon>Embryophyta</taxon>
        <taxon>Tracheophyta</taxon>
        <taxon>Spermatophyta</taxon>
        <taxon>Magnoliopsida</taxon>
        <taxon>eudicotyledons</taxon>
        <taxon>Gunneridae</taxon>
        <taxon>Pentapetalae</taxon>
        <taxon>rosids</taxon>
        <taxon>fabids</taxon>
        <taxon>Fabales</taxon>
        <taxon>Fabaceae</taxon>
        <taxon>Papilionoideae</taxon>
        <taxon>50 kb inversion clade</taxon>
        <taxon>NPAAA clade</taxon>
        <taxon>indigoferoid/millettioid clade</taxon>
        <taxon>Phaseoleae</taxon>
        <taxon>Psophocarpus</taxon>
    </lineage>
</organism>
<evidence type="ECO:0000256" key="1">
    <source>
        <dbReference type="ARBA" id="ARBA00004123"/>
    </source>
</evidence>
<name>A0AAN9T0P7_PSOTE</name>
<dbReference type="InterPro" id="IPR016177">
    <property type="entry name" value="DNA-bd_dom_sf"/>
</dbReference>
<keyword evidence="6" id="KW-0479">Metal-binding</keyword>
<accession>A0AAN9T0P7</accession>
<keyword evidence="5" id="KW-0539">Nucleus</keyword>
<dbReference type="InterPro" id="IPR037472">
    <property type="entry name" value="MBD8"/>
</dbReference>
<protein>
    <recommendedName>
        <fullName evidence="8">C2H2-type domain-containing protein</fullName>
    </recommendedName>
</protein>
<dbReference type="GO" id="GO:0005634">
    <property type="term" value="C:nucleus"/>
    <property type="evidence" value="ECO:0007669"/>
    <property type="project" value="UniProtKB-SubCell"/>
</dbReference>
<keyword evidence="6" id="KW-0863">Zinc-finger</keyword>
<feature type="region of interest" description="Disordered" evidence="7">
    <location>
        <begin position="88"/>
        <end position="108"/>
    </location>
</feature>
<dbReference type="Gene3D" id="3.30.160.60">
    <property type="entry name" value="Classic Zinc Finger"/>
    <property type="match status" value="1"/>
</dbReference>
<feature type="domain" description="C2H2-type" evidence="8">
    <location>
        <begin position="356"/>
        <end position="384"/>
    </location>
</feature>
<dbReference type="InterPro" id="IPR013087">
    <property type="entry name" value="Znf_C2H2_type"/>
</dbReference>
<evidence type="ECO:0000256" key="7">
    <source>
        <dbReference type="SAM" id="MobiDB-lite"/>
    </source>
</evidence>
<comment type="caution">
    <text evidence="9">The sequence shown here is derived from an EMBL/GenBank/DDBJ whole genome shotgun (WGS) entry which is preliminary data.</text>
</comment>
<keyword evidence="10" id="KW-1185">Reference proteome</keyword>
<feature type="region of interest" description="Disordered" evidence="7">
    <location>
        <begin position="1"/>
        <end position="27"/>
    </location>
</feature>
<evidence type="ECO:0000256" key="2">
    <source>
        <dbReference type="ARBA" id="ARBA00023015"/>
    </source>
</evidence>
<evidence type="ECO:0000256" key="5">
    <source>
        <dbReference type="ARBA" id="ARBA00023242"/>
    </source>
</evidence>
<evidence type="ECO:0000256" key="6">
    <source>
        <dbReference type="PROSITE-ProRule" id="PRU00042"/>
    </source>
</evidence>
<evidence type="ECO:0000256" key="3">
    <source>
        <dbReference type="ARBA" id="ARBA00023125"/>
    </source>
</evidence>
<feature type="region of interest" description="Disordered" evidence="7">
    <location>
        <begin position="145"/>
        <end position="171"/>
    </location>
</feature>
<sequence length="796" mass="89196">MSKWNRSPHQENTIRRGTSNLANPKGDYGKCLKMEAGDGEGGLKLEYLRCIDTKRLSQEELMALSLSWQSHCKDRETKTKTNTKIDPALFNESAGSRRQTYSSPTGRRRRLAALLPPLPGHDPENRLIIDHLKHLIREDPKLDQVQLASPSQPPAPAPSPAPARKRGRKPKLKVHLHHCYRGIDFLNHDASPLDLSLLSNSHDPFADHLTRRTLSLRSEADLLAFLRDLPGQWASRRKKRRIVDASLFAHVLPLSWKLLLALKRKDGRASIYCRRFISPSGQHFVSCKEVSSYLHSLLPHLPGTQHSLPPQNSAGVTQEERQIVAVNSDVSANERVKEVALLGIENLADVQIHDLFECRKCNLSFDEKDLYLQHLLSIHQRTTRRYRLGSSVGDGVIIKDGKFECQFCHKVFLERRRYNGHVGIHVRNYVQKRLDDSPAQANSHRTDDNSPLTDHLPLRISKMDALIEIAQNSIMEDSPAPPHTSAKMNRIPASDIAVAYLDQDTNSESPVSEQQMEHSIIEKNVDHDLDGKLEEIDDDNHVIDVKDDVPLTIEELDQSGMDLGDISQSHLFPLSKHQIRPESDKSENSGYANTKGQFKLDEGISNKSELEFGLNGLKDVPVTVITNVQDMVMPASEENVVHSRVFYSSISSKQSLDCLPAFSSDKGGKQFCSVEREHDNVKGFQELRFDKMDTVEYDFARVQDSPTLPDVPTELANNTVMEVTYASSVQVESQEVMPGRNQLTTVCVWCGIEFNHDAGNSEIQPDSVGFMCPACKAKISGQINVLDCGSPNAGCI</sequence>
<dbReference type="Proteomes" id="UP001386955">
    <property type="component" value="Unassembled WGS sequence"/>
</dbReference>
<evidence type="ECO:0000256" key="4">
    <source>
        <dbReference type="ARBA" id="ARBA00023163"/>
    </source>
</evidence>
<proteinExistence type="predicted"/>
<dbReference type="EMBL" id="JAYMYS010000001">
    <property type="protein sequence ID" value="KAK7412152.1"/>
    <property type="molecule type" value="Genomic_DNA"/>
</dbReference>
<comment type="subcellular location">
    <subcellularLocation>
        <location evidence="1">Nucleus</location>
    </subcellularLocation>
</comment>
<feature type="region of interest" description="Disordered" evidence="7">
    <location>
        <begin position="435"/>
        <end position="455"/>
    </location>
</feature>
<keyword evidence="3" id="KW-0238">DNA-binding</keyword>
<dbReference type="GO" id="GO:0003677">
    <property type="term" value="F:DNA binding"/>
    <property type="evidence" value="ECO:0007669"/>
    <property type="project" value="UniProtKB-KW"/>
</dbReference>
<dbReference type="PROSITE" id="PS00028">
    <property type="entry name" value="ZINC_FINGER_C2H2_1"/>
    <property type="match status" value="2"/>
</dbReference>
<feature type="compositionally biased region" description="Polar residues" evidence="7">
    <location>
        <begin position="93"/>
        <end position="105"/>
    </location>
</feature>
<keyword evidence="6" id="KW-0862">Zinc</keyword>
<gene>
    <name evidence="9" type="ORF">VNO78_03601</name>
</gene>